<dbReference type="Proteomes" id="UP001642540">
    <property type="component" value="Unassembled WGS sequence"/>
</dbReference>
<keyword evidence="5" id="KW-1185">Reference proteome</keyword>
<dbReference type="InterPro" id="IPR036465">
    <property type="entry name" value="vWFA_dom_sf"/>
</dbReference>
<dbReference type="Gene3D" id="3.10.100.10">
    <property type="entry name" value="Mannose-Binding Protein A, subunit A"/>
    <property type="match status" value="1"/>
</dbReference>
<evidence type="ECO:0000256" key="1">
    <source>
        <dbReference type="SAM" id="Phobius"/>
    </source>
</evidence>
<dbReference type="InterPro" id="IPR016186">
    <property type="entry name" value="C-type_lectin-like/link_sf"/>
</dbReference>
<dbReference type="SUPFAM" id="SSF56436">
    <property type="entry name" value="C-type lectin-like"/>
    <property type="match status" value="1"/>
</dbReference>
<accession>A0ABP1PML7</accession>
<dbReference type="InterPro" id="IPR002035">
    <property type="entry name" value="VWF_A"/>
</dbReference>
<feature type="domain" description="C-type lectin" evidence="2">
    <location>
        <begin position="124"/>
        <end position="246"/>
    </location>
</feature>
<dbReference type="Gene3D" id="3.40.50.410">
    <property type="entry name" value="von Willebrand factor, type A domain"/>
    <property type="match status" value="1"/>
</dbReference>
<name>A0ABP1PML7_9HEXA</name>
<dbReference type="PRINTS" id="PR00453">
    <property type="entry name" value="VWFADOMAIN"/>
</dbReference>
<gene>
    <name evidence="4" type="ORF">ODALV1_LOCUS1537</name>
</gene>
<keyword evidence="1" id="KW-1133">Transmembrane helix</keyword>
<dbReference type="PROSITE" id="PS50041">
    <property type="entry name" value="C_TYPE_LECTIN_2"/>
    <property type="match status" value="1"/>
</dbReference>
<evidence type="ECO:0000313" key="4">
    <source>
        <dbReference type="EMBL" id="CAL8071043.1"/>
    </source>
</evidence>
<protein>
    <submittedName>
        <fullName evidence="4">Uncharacterized protein</fullName>
    </submittedName>
</protein>
<dbReference type="SMART" id="SM00327">
    <property type="entry name" value="VWA"/>
    <property type="match status" value="1"/>
</dbReference>
<dbReference type="PANTHER" id="PTHR24020">
    <property type="entry name" value="COLLAGEN ALPHA"/>
    <property type="match status" value="1"/>
</dbReference>
<dbReference type="CDD" id="cd01450">
    <property type="entry name" value="vWFA_subfamily_ECM"/>
    <property type="match status" value="1"/>
</dbReference>
<dbReference type="InterPro" id="IPR050525">
    <property type="entry name" value="ECM_Assembly_Org"/>
</dbReference>
<dbReference type="SUPFAM" id="SSF53300">
    <property type="entry name" value="vWA-like"/>
    <property type="match status" value="1"/>
</dbReference>
<keyword evidence="1" id="KW-0472">Membrane</keyword>
<dbReference type="PANTHER" id="PTHR24020:SF20">
    <property type="entry name" value="PH DOMAIN-CONTAINING PROTEIN"/>
    <property type="match status" value="1"/>
</dbReference>
<reference evidence="4 5" key="1">
    <citation type="submission" date="2024-08" db="EMBL/GenBank/DDBJ databases">
        <authorList>
            <person name="Cucini C."/>
            <person name="Frati F."/>
        </authorList>
    </citation>
    <scope>NUCLEOTIDE SEQUENCE [LARGE SCALE GENOMIC DNA]</scope>
</reference>
<comment type="caution">
    <text evidence="4">The sequence shown here is derived from an EMBL/GenBank/DDBJ whole genome shotgun (WGS) entry which is preliminary data.</text>
</comment>
<feature type="transmembrane region" description="Helical" evidence="1">
    <location>
        <begin position="69"/>
        <end position="86"/>
    </location>
</feature>
<evidence type="ECO:0000259" key="2">
    <source>
        <dbReference type="PROSITE" id="PS50041"/>
    </source>
</evidence>
<proteinExistence type="predicted"/>
<evidence type="ECO:0000259" key="3">
    <source>
        <dbReference type="PROSITE" id="PS50234"/>
    </source>
</evidence>
<feature type="domain" description="VWFA" evidence="3">
    <location>
        <begin position="264"/>
        <end position="433"/>
    </location>
</feature>
<dbReference type="Pfam" id="PF00092">
    <property type="entry name" value="VWA"/>
    <property type="match status" value="1"/>
</dbReference>
<organism evidence="4 5">
    <name type="scientific">Orchesella dallaii</name>
    <dbReference type="NCBI Taxonomy" id="48710"/>
    <lineage>
        <taxon>Eukaryota</taxon>
        <taxon>Metazoa</taxon>
        <taxon>Ecdysozoa</taxon>
        <taxon>Arthropoda</taxon>
        <taxon>Hexapoda</taxon>
        <taxon>Collembola</taxon>
        <taxon>Entomobryomorpha</taxon>
        <taxon>Entomobryoidea</taxon>
        <taxon>Orchesellidae</taxon>
        <taxon>Orchesellinae</taxon>
        <taxon>Orchesella</taxon>
    </lineage>
</organism>
<feature type="transmembrane region" description="Helical" evidence="1">
    <location>
        <begin position="31"/>
        <end position="48"/>
    </location>
</feature>
<evidence type="ECO:0000313" key="5">
    <source>
        <dbReference type="Proteomes" id="UP001642540"/>
    </source>
</evidence>
<dbReference type="PROSITE" id="PS50234">
    <property type="entry name" value="VWFA"/>
    <property type="match status" value="1"/>
</dbReference>
<sequence>MFEETWGINKLHRLESNHSDLNSYGKPISELFLTKNLLIIFYLIIYNFPNRIPNLSYILFNFKMYKNTFVVLVLASATIASTYGAAVPRGENKIESEAKSRFVYIGSSKNLVGGGEKGKGSATFQESMYFLTQNAAGQEMANMDCVNHFGTDNGLVSIETVEELGNVTKFLRESGDSGTVYWTSGRFNVDDRVFEWGNGVRLSPSAPWRANHPDTQLSVTRVALYTVGSPKLQTQFNTVSSRYMCEIKLGEAGEEAEPCYSDNDLVVVVDSSGSIGQVNYMAALEFAAKLATAWIDNPNNRISVVIYSSSVQSVIGLGESVTVSQLRERVYNAPYLGGGTASDLGINQAVSEFQSNSRAVPKNMVFLTDGVSNSPTATLAAAQRAQAAGIRAFSVGITTNINQQELLAIAGNNSDHVFNTDGFEDLLKLLQPVSRRVCA</sequence>
<dbReference type="InterPro" id="IPR016187">
    <property type="entry name" value="CTDL_fold"/>
</dbReference>
<keyword evidence="1" id="KW-0812">Transmembrane</keyword>
<dbReference type="EMBL" id="CAXLJM020000004">
    <property type="protein sequence ID" value="CAL8071043.1"/>
    <property type="molecule type" value="Genomic_DNA"/>
</dbReference>
<dbReference type="InterPro" id="IPR001304">
    <property type="entry name" value="C-type_lectin-like"/>
</dbReference>
<dbReference type="CDD" id="cd00037">
    <property type="entry name" value="CLECT"/>
    <property type="match status" value="1"/>
</dbReference>